<dbReference type="EMBL" id="JAVKGT010000003">
    <property type="protein sequence ID" value="MDR5710831.1"/>
    <property type="molecule type" value="Genomic_DNA"/>
</dbReference>
<name>A0ABU1FRN3_9MICC</name>
<keyword evidence="2" id="KW-0812">Transmembrane</keyword>
<sequence length="638" mass="67158">MSSDNSGQPHGTYDGNGQWQPGFFDDSGTWHGGFYDEAGQWQPGFYDPQGQWHAGYFGEDGTWYGGFRDPQGRWHATATAPAAAPDESTQALSAPETSGPGEARQGESQTSALSAESASPTDADGLAVSEESPVQQGHGTSADHATTAIPPLSAVTPTEAQHSPTEPTSLSGAATPGGAADHTGTRDAGTPPEAQYGAIQTEPQQYAGYAQGQTQHYGSAPSATSAPYAGHGFAAGHYGGSQGYPGSEAPESKKKRSTLGLVATWLLVLILLGGLAFGGWWFLWNEDTRVANPFQASSAAAEEEPEDEGQTSEDEEDASEDEEPDAVQAESGLFLDAVSDADLVGLAEETSDSAEVVTPLGTFTVENFATAEQILVEGQEQTPADGEAFRVVEWSFEPGSREEEPPSGSAFVSAAGETHELTSLSYNDAGSGRFLVSAADDDVIVIDAHGVEQQITLSTGERVPSLPAAGFYRDSSDMFLDLGTDFSVSSQNISVGSSSATISADATLNDVELTYYENLTNDPQGWASEGTVWAVAHVDLELTGDQSAFEFLSGSWQVNVTDQDGQTYSATYVSQAGGEWGWPMGYFYVAVEVPMDVDELEITLDLESTFAPWSGSGREGVSLSSDPITVQFPHELSD</sequence>
<feature type="compositionally biased region" description="Polar residues" evidence="1">
    <location>
        <begin position="87"/>
        <end position="96"/>
    </location>
</feature>
<dbReference type="Proteomes" id="UP001260872">
    <property type="component" value="Unassembled WGS sequence"/>
</dbReference>
<gene>
    <name evidence="3" type="ORF">RH857_01570</name>
</gene>
<evidence type="ECO:0000313" key="4">
    <source>
        <dbReference type="Proteomes" id="UP001260872"/>
    </source>
</evidence>
<keyword evidence="4" id="KW-1185">Reference proteome</keyword>
<proteinExistence type="predicted"/>
<dbReference type="RefSeq" id="WP_310536225.1">
    <property type="nucleotide sequence ID" value="NZ_BAAAOC010000018.1"/>
</dbReference>
<evidence type="ECO:0000256" key="1">
    <source>
        <dbReference type="SAM" id="MobiDB-lite"/>
    </source>
</evidence>
<evidence type="ECO:0000313" key="3">
    <source>
        <dbReference type="EMBL" id="MDR5710831.1"/>
    </source>
</evidence>
<feature type="transmembrane region" description="Helical" evidence="2">
    <location>
        <begin position="259"/>
        <end position="284"/>
    </location>
</feature>
<keyword evidence="2" id="KW-0472">Membrane</keyword>
<feature type="compositionally biased region" description="Polar residues" evidence="1">
    <location>
        <begin position="106"/>
        <end position="120"/>
    </location>
</feature>
<feature type="region of interest" description="Disordered" evidence="1">
    <location>
        <begin position="296"/>
        <end position="327"/>
    </location>
</feature>
<organism evidence="3 4">
    <name type="scientific">Nesterenkonia flava</name>
    <dbReference type="NCBI Taxonomy" id="469799"/>
    <lineage>
        <taxon>Bacteria</taxon>
        <taxon>Bacillati</taxon>
        <taxon>Actinomycetota</taxon>
        <taxon>Actinomycetes</taxon>
        <taxon>Micrococcales</taxon>
        <taxon>Micrococcaceae</taxon>
        <taxon>Nesterenkonia</taxon>
    </lineage>
</organism>
<feature type="region of interest" description="Disordered" evidence="1">
    <location>
        <begin position="67"/>
        <end position="194"/>
    </location>
</feature>
<keyword evidence="2" id="KW-1133">Transmembrane helix</keyword>
<reference evidence="4" key="1">
    <citation type="submission" date="2023-07" db="EMBL/GenBank/DDBJ databases">
        <title>Description of three actinobacteria isolated from air of manufacturing shop in a pharmaceutical factory.</title>
        <authorList>
            <person name="Zhang D.-F."/>
        </authorList>
    </citation>
    <scope>NUCLEOTIDE SEQUENCE [LARGE SCALE GENOMIC DNA]</scope>
    <source>
        <strain evidence="4">CCTCC AB 207010</strain>
    </source>
</reference>
<feature type="compositionally biased region" description="Acidic residues" evidence="1">
    <location>
        <begin position="301"/>
        <end position="325"/>
    </location>
</feature>
<feature type="region of interest" description="Disordered" evidence="1">
    <location>
        <begin position="1"/>
        <end position="42"/>
    </location>
</feature>
<accession>A0ABU1FRN3</accession>
<feature type="compositionally biased region" description="Low complexity" evidence="1">
    <location>
        <begin position="76"/>
        <end position="85"/>
    </location>
</feature>
<comment type="caution">
    <text evidence="3">The sequence shown here is derived from an EMBL/GenBank/DDBJ whole genome shotgun (WGS) entry which is preliminary data.</text>
</comment>
<feature type="compositionally biased region" description="Polar residues" evidence="1">
    <location>
        <begin position="1"/>
        <end position="19"/>
    </location>
</feature>
<evidence type="ECO:0000256" key="2">
    <source>
        <dbReference type="SAM" id="Phobius"/>
    </source>
</evidence>
<protein>
    <submittedName>
        <fullName evidence="3">Uncharacterized protein</fullName>
    </submittedName>
</protein>
<feature type="compositionally biased region" description="Polar residues" evidence="1">
    <location>
        <begin position="155"/>
        <end position="172"/>
    </location>
</feature>